<dbReference type="RefSeq" id="WP_371387636.1">
    <property type="nucleotide sequence ID" value="NZ_JBGLYH010000054.1"/>
</dbReference>
<evidence type="ECO:0000256" key="1">
    <source>
        <dbReference type="ARBA" id="ARBA00007430"/>
    </source>
</evidence>
<dbReference type="PANTHER" id="PTHR43318:SF1">
    <property type="entry name" value="POLYSACCHARIDE BIOSYNTHESIS PROTEIN EPSC-RELATED"/>
    <property type="match status" value="1"/>
</dbReference>
<dbReference type="Proteomes" id="UP001568698">
    <property type="component" value="Unassembled WGS sequence"/>
</dbReference>
<dbReference type="SUPFAM" id="SSF51735">
    <property type="entry name" value="NAD(P)-binding Rossmann-fold domains"/>
    <property type="match status" value="1"/>
</dbReference>
<dbReference type="EMBL" id="JBGLYH010000054">
    <property type="protein sequence ID" value="MEZ7198138.1"/>
    <property type="molecule type" value="Genomic_DNA"/>
</dbReference>
<dbReference type="CDD" id="cd05237">
    <property type="entry name" value="UDP_invert_4-6DH_SDR_e"/>
    <property type="match status" value="1"/>
</dbReference>
<name>A0ABV4K580_9BACT</name>
<protein>
    <submittedName>
        <fullName evidence="3">Polysaccharide biosynthesis protein</fullName>
    </submittedName>
</protein>
<comment type="caution">
    <text evidence="3">The sequence shown here is derived from an EMBL/GenBank/DDBJ whole genome shotgun (WGS) entry which is preliminary data.</text>
</comment>
<keyword evidence="4" id="KW-1185">Reference proteome</keyword>
<organism evidence="3 4">
    <name type="scientific">Pseudodesulfovibrio karagichevae</name>
    <dbReference type="NCBI Taxonomy" id="3239305"/>
    <lineage>
        <taxon>Bacteria</taxon>
        <taxon>Pseudomonadati</taxon>
        <taxon>Thermodesulfobacteriota</taxon>
        <taxon>Desulfovibrionia</taxon>
        <taxon>Desulfovibrionales</taxon>
        <taxon>Desulfovibrionaceae</taxon>
    </lineage>
</organism>
<dbReference type="InterPro" id="IPR051203">
    <property type="entry name" value="Polysaccharide_Synthase-Rel"/>
</dbReference>
<sequence>MNDISSKRILVTGCCGTIGRALVRQLVCDLSPQAVIGLDNNESELFFLERQYPDSPASFYLGDVRDVERLTSLMRQVDVVFHTAAFKHVFLCERSPEGAIHNNVLGVENVITAATRAGIETVIFTSSDKAVNPTSVMGASKLLGEKLFSAANMLSSGDGPKFSTTRFGNVLGSRGSVIPVFRKQIAAGGPVTLTHPDMTRFIMSVDQAVRLVIDTASLAKGGEVFITKMPVIRIPDLAEVMRDSLAPLYGLDPRDIPIEVVGPRPGEKLYEELMNTEEVRRSIELEKYFLLVPALDNRANDVIYDYPGSLGKGVELPYNSANVPVMSKEELRKMLAESGLLDRAATSATECEQCES</sequence>
<proteinExistence type="inferred from homology"/>
<dbReference type="Gene3D" id="3.40.50.720">
    <property type="entry name" value="NAD(P)-binding Rossmann-like Domain"/>
    <property type="match status" value="1"/>
</dbReference>
<dbReference type="InterPro" id="IPR003869">
    <property type="entry name" value="Polysac_CapD-like"/>
</dbReference>
<accession>A0ABV4K580</accession>
<evidence type="ECO:0000313" key="3">
    <source>
        <dbReference type="EMBL" id="MEZ7198138.1"/>
    </source>
</evidence>
<reference evidence="3 4" key="1">
    <citation type="submission" date="2024-08" db="EMBL/GenBank/DDBJ databases">
        <title>Sulfate-reducing bacteria isolated from formation water of the oil field in Kazakhstan and description of Pseudodesulfovibrio sp.</title>
        <authorList>
            <person name="Bidzhieva S.K."/>
            <person name="Tourova T.P."/>
            <person name="Grouzdev D.S."/>
            <person name="Beletsky A.V."/>
            <person name="Sokolova D.S."/>
            <person name="Samigullina S.R."/>
            <person name="Poltaraus A.B."/>
            <person name="Avtukh A.N."/>
            <person name="Tereshina V.M."/>
            <person name="Zhaparov N.S."/>
            <person name="Mardanov A.V."/>
            <person name="Nazina T.N."/>
        </authorList>
    </citation>
    <scope>NUCLEOTIDE SEQUENCE [LARGE SCALE GENOMIC DNA]</scope>
    <source>
        <strain evidence="3 4">9FUS</strain>
    </source>
</reference>
<feature type="domain" description="Polysaccharide biosynthesis protein CapD-like" evidence="2">
    <location>
        <begin position="9"/>
        <end position="290"/>
    </location>
</feature>
<gene>
    <name evidence="3" type="ORF">AB6M95_15390</name>
</gene>
<dbReference type="InterPro" id="IPR036291">
    <property type="entry name" value="NAD(P)-bd_dom_sf"/>
</dbReference>
<dbReference type="Pfam" id="PF02719">
    <property type="entry name" value="Polysacc_synt_2"/>
    <property type="match status" value="1"/>
</dbReference>
<comment type="similarity">
    <text evidence="1">Belongs to the polysaccharide synthase family.</text>
</comment>
<evidence type="ECO:0000313" key="4">
    <source>
        <dbReference type="Proteomes" id="UP001568698"/>
    </source>
</evidence>
<dbReference type="PANTHER" id="PTHR43318">
    <property type="entry name" value="UDP-N-ACETYLGLUCOSAMINE 4,6-DEHYDRATASE"/>
    <property type="match status" value="1"/>
</dbReference>
<evidence type="ECO:0000259" key="2">
    <source>
        <dbReference type="Pfam" id="PF02719"/>
    </source>
</evidence>